<dbReference type="Proteomes" id="UP000502259">
    <property type="component" value="Chromosome"/>
</dbReference>
<dbReference type="AlphaFoldDB" id="A0A6F8U026"/>
<evidence type="ECO:0000313" key="1">
    <source>
        <dbReference type="EMBL" id="BCB06554.1"/>
    </source>
</evidence>
<organism evidence="1 2">
    <name type="scientific">Halomonas hydrothermalis</name>
    <dbReference type="NCBI Taxonomy" id="115561"/>
    <lineage>
        <taxon>Bacteria</taxon>
        <taxon>Pseudomonadati</taxon>
        <taxon>Pseudomonadota</taxon>
        <taxon>Gammaproteobacteria</taxon>
        <taxon>Oceanospirillales</taxon>
        <taxon>Halomonadaceae</taxon>
        <taxon>Halomonas</taxon>
    </lineage>
</organism>
<dbReference type="RefSeq" id="WP_172419771.1">
    <property type="nucleotide sequence ID" value="NZ_AP022843.1"/>
</dbReference>
<sequence length="51" mass="5749">MTQHHIDHHDIADGVNAHKDLHVTAVVDTYDRILDTASFPPSLSSCFFYLP</sequence>
<proteinExistence type="predicted"/>
<dbReference type="EMBL" id="AP022843">
    <property type="protein sequence ID" value="BCB06554.1"/>
    <property type="molecule type" value="Genomic_DNA"/>
</dbReference>
<keyword evidence="2" id="KW-1185">Reference proteome</keyword>
<protein>
    <submittedName>
        <fullName evidence="1">Uncharacterized protein</fullName>
    </submittedName>
</protein>
<reference evidence="1 2" key="1">
    <citation type="submission" date="2020-03" db="EMBL/GenBank/DDBJ databases">
        <title>Complete Genome Sequence of Halomonas hydrothermalis Strain Slthf2, Halophilic Bacterium Isolated from Deep-Sea Hydrothermal-Vent Environments.</title>
        <authorList>
            <person name="Takeyama N."/>
            <person name="Huang M."/>
            <person name="Sato K."/>
            <person name="Galipon J."/>
            <person name="Arakawa K."/>
        </authorList>
    </citation>
    <scope>NUCLEOTIDE SEQUENCE [LARGE SCALE GENOMIC DNA]</scope>
    <source>
        <strain evidence="1 2">Slthf2</strain>
    </source>
</reference>
<accession>A0A6F8U026</accession>
<evidence type="ECO:0000313" key="2">
    <source>
        <dbReference type="Proteomes" id="UP000502259"/>
    </source>
</evidence>
<gene>
    <name evidence="1" type="ORF">HHSLTHF2_04440</name>
</gene>
<name>A0A6F8U026_9GAMM</name>